<dbReference type="PROSITE" id="PS50043">
    <property type="entry name" value="HTH_LUXR_2"/>
    <property type="match status" value="1"/>
</dbReference>
<keyword evidence="1" id="KW-0547">Nucleotide-binding</keyword>
<dbReference type="InterPro" id="IPR041664">
    <property type="entry name" value="AAA_16"/>
</dbReference>
<dbReference type="Proteomes" id="UP000632138">
    <property type="component" value="Unassembled WGS sequence"/>
</dbReference>
<dbReference type="EMBL" id="JAENHP010000020">
    <property type="protein sequence ID" value="MBM2621631.1"/>
    <property type="molecule type" value="Genomic_DNA"/>
</dbReference>
<dbReference type="Pfam" id="PF00196">
    <property type="entry name" value="GerE"/>
    <property type="match status" value="1"/>
</dbReference>
<organism evidence="4 5">
    <name type="scientific">Paractinoplanes ovalisporus</name>
    <dbReference type="NCBI Taxonomy" id="2810368"/>
    <lineage>
        <taxon>Bacteria</taxon>
        <taxon>Bacillati</taxon>
        <taxon>Actinomycetota</taxon>
        <taxon>Actinomycetes</taxon>
        <taxon>Micromonosporales</taxon>
        <taxon>Micromonosporaceae</taxon>
        <taxon>Paractinoplanes</taxon>
    </lineage>
</organism>
<gene>
    <name evidence="4" type="ORF">JIG36_39620</name>
</gene>
<dbReference type="SUPFAM" id="SSF52540">
    <property type="entry name" value="P-loop containing nucleoside triphosphate hydrolases"/>
    <property type="match status" value="1"/>
</dbReference>
<evidence type="ECO:0000259" key="3">
    <source>
        <dbReference type="PROSITE" id="PS50043"/>
    </source>
</evidence>
<comment type="caution">
    <text evidence="4">The sequence shown here is derived from an EMBL/GenBank/DDBJ whole genome shotgun (WGS) entry which is preliminary data.</text>
</comment>
<feature type="domain" description="HTH luxR-type" evidence="3">
    <location>
        <begin position="835"/>
        <end position="900"/>
    </location>
</feature>
<dbReference type="InterPro" id="IPR016032">
    <property type="entry name" value="Sig_transdc_resp-reg_C-effctor"/>
</dbReference>
<dbReference type="InterPro" id="IPR000792">
    <property type="entry name" value="Tscrpt_reg_LuxR_C"/>
</dbReference>
<proteinExistence type="predicted"/>
<keyword evidence="5" id="KW-1185">Reference proteome</keyword>
<dbReference type="PANTHER" id="PTHR16305:SF35">
    <property type="entry name" value="TRANSCRIPTIONAL ACTIVATOR DOMAIN"/>
    <property type="match status" value="1"/>
</dbReference>
<dbReference type="SMART" id="SM00421">
    <property type="entry name" value="HTH_LUXR"/>
    <property type="match status" value="1"/>
</dbReference>
<sequence>MVASPVLVGRQDLLALADRRLAAPTGELLFLAGEAGIGKTRLLTEITRRARAAGYAVAGAGAAPGDIEVAGGLLADLGAELRRDPATTAVGARLTERLHELVEGDAARRRRLLVADLAELIAFPAGPTLLTFEDLHWADDLTLDVLARLARLAASARLMLVGTYRSDELYPRVPMRQWRTRLLTQRLAEEVRLPRFSAAETAATAAAITGAGLATSAAEALHARSDGIPLHVEEFLAAPGAVPDTLADAVLARAEQLSPPTRALAEAASVLGRSFDLDRLTTITGEAPAAVDDGLRELTGRFFVRPRPDGEGYDFRHALIRDALYAEIAPHRRRGLHAEAAAGLPDALASDHYERAGRPDEAFRHARAAAREAVAMSAHREAAELYRRARRTWPARLPDHDRAGLLAALARELAATDENEEAAACFAEAYAVRRELGDAAGAAALVPDWVAVRHLLGASLEERAGALREALPPAARPGEIHAALSAAYMLDRRLTEALEHGESARELGVGDGVDCDLDATVGSVLLFAGRMREGTGLLRDAITRAAGKRFEAQAARAFRMLGSSMSVLVEYDEAARVLTDGIAYAERVEQFNDRHYMAAHLAHVQWATGDWAAAGTTARQALADGRGGITTEITARHVLGYLALGLQAYGEAVSHLETAESLASGMRELQRLSPAWWGLAEVALARNDPAGAIARCEQGYAASAAVRDAAYLFPYVVTGVRAYLTASGATAARGWLDRTSELLRERGIPGTLGALDHAEGLIQLHEGQTGKARDTLASAAASWSSRRRFWEGTAVQLDQARCATRSRRPAEAAVFRAAATHAFTLAAGQAPSTPPVTPVATALSTRELEVARLVAAGMTNREIAAALTIAPKTAAAHVEHIRTKLGVSRRAQIATWVAAR</sequence>
<reference evidence="4 5" key="1">
    <citation type="submission" date="2021-01" db="EMBL/GenBank/DDBJ databases">
        <title>Actinoplanes sp. nov. LDG1-06 isolated from lichen.</title>
        <authorList>
            <person name="Saeng-In P."/>
            <person name="Phongsopitanun W."/>
            <person name="Kanchanasin P."/>
            <person name="Yuki M."/>
            <person name="Kudo T."/>
            <person name="Ohkuma M."/>
            <person name="Tanasupawat S."/>
        </authorList>
    </citation>
    <scope>NUCLEOTIDE SEQUENCE [LARGE SCALE GENOMIC DNA]</scope>
    <source>
        <strain evidence="4 5">LDG1-06</strain>
    </source>
</reference>
<dbReference type="Gene3D" id="1.25.40.10">
    <property type="entry name" value="Tetratricopeptide repeat domain"/>
    <property type="match status" value="1"/>
</dbReference>
<dbReference type="InterPro" id="IPR027417">
    <property type="entry name" value="P-loop_NTPase"/>
</dbReference>
<keyword evidence="2" id="KW-0067">ATP-binding</keyword>
<evidence type="ECO:0000313" key="4">
    <source>
        <dbReference type="EMBL" id="MBM2621631.1"/>
    </source>
</evidence>
<dbReference type="InterPro" id="IPR011990">
    <property type="entry name" value="TPR-like_helical_dom_sf"/>
</dbReference>
<dbReference type="SUPFAM" id="SSF48452">
    <property type="entry name" value="TPR-like"/>
    <property type="match status" value="1"/>
</dbReference>
<dbReference type="RefSeq" id="WP_203381599.1">
    <property type="nucleotide sequence ID" value="NZ_JAENHP010000020.1"/>
</dbReference>
<name>A0ABS2APB5_9ACTN</name>
<dbReference type="InterPro" id="IPR036388">
    <property type="entry name" value="WH-like_DNA-bd_sf"/>
</dbReference>
<dbReference type="CDD" id="cd06170">
    <property type="entry name" value="LuxR_C_like"/>
    <property type="match status" value="1"/>
</dbReference>
<dbReference type="PRINTS" id="PR00038">
    <property type="entry name" value="HTHLUXR"/>
</dbReference>
<evidence type="ECO:0000313" key="5">
    <source>
        <dbReference type="Proteomes" id="UP000632138"/>
    </source>
</evidence>
<dbReference type="Pfam" id="PF13191">
    <property type="entry name" value="AAA_16"/>
    <property type="match status" value="1"/>
</dbReference>
<dbReference type="SUPFAM" id="SSF46894">
    <property type="entry name" value="C-terminal effector domain of the bipartite response regulators"/>
    <property type="match status" value="1"/>
</dbReference>
<dbReference type="PANTHER" id="PTHR16305">
    <property type="entry name" value="TESTICULAR SOLUBLE ADENYLYL CYCLASE"/>
    <property type="match status" value="1"/>
</dbReference>
<dbReference type="Gene3D" id="1.10.10.10">
    <property type="entry name" value="Winged helix-like DNA-binding domain superfamily/Winged helix DNA-binding domain"/>
    <property type="match status" value="1"/>
</dbReference>
<evidence type="ECO:0000256" key="1">
    <source>
        <dbReference type="ARBA" id="ARBA00022741"/>
    </source>
</evidence>
<protein>
    <submittedName>
        <fullName evidence="4">AAA family ATPase</fullName>
    </submittedName>
</protein>
<accession>A0ABS2APB5</accession>
<evidence type="ECO:0000256" key="2">
    <source>
        <dbReference type="ARBA" id="ARBA00022840"/>
    </source>
</evidence>